<evidence type="ECO:0000313" key="3">
    <source>
        <dbReference type="EMBL" id="TRZ10816.1"/>
    </source>
</evidence>
<keyword evidence="4" id="KW-1185">Reference proteome</keyword>
<proteinExistence type="predicted"/>
<dbReference type="EMBL" id="SWJQ01000802">
    <property type="protein sequence ID" value="TRZ10815.1"/>
    <property type="molecule type" value="Genomic_DNA"/>
</dbReference>
<protein>
    <submittedName>
        <fullName evidence="3">Uncharacterized protein</fullName>
    </submittedName>
</protein>
<dbReference type="EMBL" id="SWJQ01000802">
    <property type="protein sequence ID" value="TRZ10816.1"/>
    <property type="molecule type" value="Genomic_DNA"/>
</dbReference>
<comment type="caution">
    <text evidence="3">The sequence shown here is derived from an EMBL/GenBank/DDBJ whole genome shotgun (WGS) entry which is preliminary data.</text>
</comment>
<dbReference type="AlphaFoldDB" id="A0A8K1LEF5"/>
<feature type="compositionally biased region" description="Low complexity" evidence="1">
    <location>
        <begin position="54"/>
        <end position="63"/>
    </location>
</feature>
<dbReference type="Proteomes" id="UP000796761">
    <property type="component" value="Unassembled WGS sequence"/>
</dbReference>
<feature type="compositionally biased region" description="Polar residues" evidence="1">
    <location>
        <begin position="64"/>
        <end position="74"/>
    </location>
</feature>
<sequence length="112" mass="11928">MLRCWSRCCSFSSRNTAPLVHDVISIIMGQCCEEAQRLLCFAAVRDENNGPVASSTSSSSSSSQQGTPDISPTSSDEEEEAGTSEVSPCPGQQSQPLCAQGRDRLSTGPHYV</sequence>
<organism evidence="3 4">
    <name type="scientific">Zosterops borbonicus</name>
    <dbReference type="NCBI Taxonomy" id="364589"/>
    <lineage>
        <taxon>Eukaryota</taxon>
        <taxon>Metazoa</taxon>
        <taxon>Chordata</taxon>
        <taxon>Craniata</taxon>
        <taxon>Vertebrata</taxon>
        <taxon>Euteleostomi</taxon>
        <taxon>Archelosauria</taxon>
        <taxon>Archosauria</taxon>
        <taxon>Dinosauria</taxon>
        <taxon>Saurischia</taxon>
        <taxon>Theropoda</taxon>
        <taxon>Coelurosauria</taxon>
        <taxon>Aves</taxon>
        <taxon>Neognathae</taxon>
        <taxon>Neoaves</taxon>
        <taxon>Telluraves</taxon>
        <taxon>Australaves</taxon>
        <taxon>Passeriformes</taxon>
        <taxon>Sylvioidea</taxon>
        <taxon>Zosteropidae</taxon>
        <taxon>Zosterops</taxon>
    </lineage>
</organism>
<feature type="compositionally biased region" description="Polar residues" evidence="1">
    <location>
        <begin position="84"/>
        <end position="97"/>
    </location>
</feature>
<name>A0A8K1LEF5_9PASS</name>
<evidence type="ECO:0000256" key="1">
    <source>
        <dbReference type="SAM" id="MobiDB-lite"/>
    </source>
</evidence>
<feature type="region of interest" description="Disordered" evidence="1">
    <location>
        <begin position="49"/>
        <end position="112"/>
    </location>
</feature>
<evidence type="ECO:0000313" key="2">
    <source>
        <dbReference type="EMBL" id="TRZ10815.1"/>
    </source>
</evidence>
<accession>A0A8K1LEF5</accession>
<gene>
    <name evidence="2" type="ORF">HGM15179_016284</name>
    <name evidence="3" type="ORF">HGM15179_016285</name>
</gene>
<evidence type="ECO:0000313" key="4">
    <source>
        <dbReference type="Proteomes" id="UP000796761"/>
    </source>
</evidence>
<reference evidence="3" key="1">
    <citation type="submission" date="2019-04" db="EMBL/GenBank/DDBJ databases">
        <title>Genome assembly of Zosterops borbonicus 15179.</title>
        <authorList>
            <person name="Leroy T."/>
            <person name="Anselmetti Y."/>
            <person name="Tilak M.-K."/>
            <person name="Nabholz B."/>
        </authorList>
    </citation>
    <scope>NUCLEOTIDE SEQUENCE</scope>
    <source>
        <strain evidence="3">HGM_15179</strain>
        <tissue evidence="3">Muscle</tissue>
    </source>
</reference>